<dbReference type="Proteomes" id="UP000030747">
    <property type="component" value="Unassembled WGS sequence"/>
</dbReference>
<dbReference type="OMA" id="DAWHPAS"/>
<reference evidence="2" key="1">
    <citation type="submission" date="2013-10" db="EMBL/GenBank/DDBJ databases">
        <title>Genomic analysis of the causative agents of coccidiosis in chickens.</title>
        <authorList>
            <person name="Reid A.J."/>
            <person name="Blake D."/>
            <person name="Billington K."/>
            <person name="Browne H."/>
            <person name="Dunn M."/>
            <person name="Hung S."/>
            <person name="Kawahara F."/>
            <person name="Miranda-Saavedra D."/>
            <person name="Mourier T."/>
            <person name="Nagra H."/>
            <person name="Otto T.D."/>
            <person name="Rawlings N."/>
            <person name="Sanchez A."/>
            <person name="Sanders M."/>
            <person name="Subramaniam C."/>
            <person name="Tay Y."/>
            <person name="Dear P."/>
            <person name="Doerig C."/>
            <person name="Gruber A."/>
            <person name="Parkinson J."/>
            <person name="Shirley M."/>
            <person name="Wan K.L."/>
            <person name="Berriman M."/>
            <person name="Tomley F."/>
            <person name="Pain A."/>
        </authorList>
    </citation>
    <scope>NUCLEOTIDE SEQUENCE [LARGE SCALE GENOMIC DNA]</scope>
    <source>
        <strain evidence="2">Houghton</strain>
    </source>
</reference>
<dbReference type="GeneID" id="25249789"/>
<feature type="region of interest" description="Disordered" evidence="1">
    <location>
        <begin position="388"/>
        <end position="414"/>
    </location>
</feature>
<feature type="compositionally biased region" description="Low complexity" evidence="1">
    <location>
        <begin position="1013"/>
        <end position="1025"/>
    </location>
</feature>
<evidence type="ECO:0000313" key="3">
    <source>
        <dbReference type="Proteomes" id="UP000030747"/>
    </source>
</evidence>
<feature type="region of interest" description="Disordered" evidence="1">
    <location>
        <begin position="439"/>
        <end position="462"/>
    </location>
</feature>
<dbReference type="EMBL" id="HG675649">
    <property type="protein sequence ID" value="CDJ41636.1"/>
    <property type="molecule type" value="Genomic_DNA"/>
</dbReference>
<feature type="region of interest" description="Disordered" evidence="1">
    <location>
        <begin position="1861"/>
        <end position="1923"/>
    </location>
</feature>
<keyword evidence="3" id="KW-1185">Reference proteome</keyword>
<dbReference type="Gene3D" id="3.80.10.10">
    <property type="entry name" value="Ribonuclease Inhibitor"/>
    <property type="match status" value="2"/>
</dbReference>
<feature type="compositionally biased region" description="Low complexity" evidence="1">
    <location>
        <begin position="1902"/>
        <end position="1923"/>
    </location>
</feature>
<dbReference type="InterPro" id="IPR032675">
    <property type="entry name" value="LRR_dom_sf"/>
</dbReference>
<feature type="region of interest" description="Disordered" evidence="1">
    <location>
        <begin position="189"/>
        <end position="217"/>
    </location>
</feature>
<feature type="region of interest" description="Disordered" evidence="1">
    <location>
        <begin position="19"/>
        <end position="38"/>
    </location>
</feature>
<proteinExistence type="predicted"/>
<feature type="region of interest" description="Disordered" evidence="1">
    <location>
        <begin position="833"/>
        <end position="863"/>
    </location>
</feature>
<dbReference type="RefSeq" id="XP_013232386.1">
    <property type="nucleotide sequence ID" value="XM_013376932.1"/>
</dbReference>
<evidence type="ECO:0000256" key="1">
    <source>
        <dbReference type="SAM" id="MobiDB-lite"/>
    </source>
</evidence>
<accession>U6KUK1</accession>
<feature type="compositionally biased region" description="Basic and acidic residues" evidence="1">
    <location>
        <begin position="358"/>
        <end position="371"/>
    </location>
</feature>
<feature type="compositionally biased region" description="Acidic residues" evidence="1">
    <location>
        <begin position="967"/>
        <end position="1010"/>
    </location>
</feature>
<organism evidence="2 3">
    <name type="scientific">Eimeria tenella</name>
    <name type="common">Coccidian parasite</name>
    <dbReference type="NCBI Taxonomy" id="5802"/>
    <lineage>
        <taxon>Eukaryota</taxon>
        <taxon>Sar</taxon>
        <taxon>Alveolata</taxon>
        <taxon>Apicomplexa</taxon>
        <taxon>Conoidasida</taxon>
        <taxon>Coccidia</taxon>
        <taxon>Eucoccidiorida</taxon>
        <taxon>Eimeriorina</taxon>
        <taxon>Eimeriidae</taxon>
        <taxon>Eimeria</taxon>
    </lineage>
</organism>
<dbReference type="VEuPathDB" id="ToxoDB:ETH2_1543600"/>
<feature type="compositionally biased region" description="Polar residues" evidence="1">
    <location>
        <begin position="27"/>
        <end position="36"/>
    </location>
</feature>
<name>U6KUK1_EIMTE</name>
<feature type="compositionally biased region" description="Basic and acidic residues" evidence="1">
    <location>
        <begin position="439"/>
        <end position="448"/>
    </location>
</feature>
<evidence type="ECO:0008006" key="4">
    <source>
        <dbReference type="Google" id="ProtNLM"/>
    </source>
</evidence>
<feature type="region of interest" description="Disordered" evidence="1">
    <location>
        <begin position="895"/>
        <end position="1025"/>
    </location>
</feature>
<dbReference type="VEuPathDB" id="ToxoDB:ETH_00002880"/>
<feature type="region of interest" description="Disordered" evidence="1">
    <location>
        <begin position="316"/>
        <end position="371"/>
    </location>
</feature>
<reference evidence="2" key="2">
    <citation type="submission" date="2013-10" db="EMBL/GenBank/DDBJ databases">
        <authorList>
            <person name="Aslett M."/>
        </authorList>
    </citation>
    <scope>NUCLEOTIDE SEQUENCE [LARGE SCALE GENOMIC DNA]</scope>
    <source>
        <strain evidence="2">Houghton</strain>
    </source>
</reference>
<feature type="compositionally biased region" description="Pro residues" evidence="1">
    <location>
        <begin position="206"/>
        <end position="217"/>
    </location>
</feature>
<evidence type="ECO:0000313" key="2">
    <source>
        <dbReference type="EMBL" id="CDJ41636.1"/>
    </source>
</evidence>
<feature type="compositionally biased region" description="Basic residues" evidence="1">
    <location>
        <begin position="902"/>
        <end position="915"/>
    </location>
</feature>
<protein>
    <recommendedName>
        <fullName evidence="4">Leucine rich repeat protein</fullName>
    </recommendedName>
</protein>
<dbReference type="SUPFAM" id="SSF52047">
    <property type="entry name" value="RNI-like"/>
    <property type="match status" value="2"/>
</dbReference>
<sequence length="1923" mass="214064">MQQYAEAFRRTTSKVTFDPGGAAITMPNENPTSDGANLSLPGEMQPPTNFDRLKDLSLLTERDEAEIFPPYRRNITYTLPTWPETQETEPDLWHPKNPSTIAARELPVSEMFLGGDTLPRQLIPRLNPSDVRLLAAETEQLTVPYVRVEGTSEKYRFFPSSEELPLSGLWHDPVPFNDAGKGQTALKFKPKGPQEPPATDNWSQLPPDPSGLPMMPPRPLSLSEQQAKEAPRAAMQYAPRDIAVYPGGIPMDSVIDLQEKALFKTFEEPSQDILVENLMLEAVRPGFKRGVIQQLQQPTNKQWKEQNERRRAEFIKAEESKAKLSRPPEPPKTAEAAVKSAGNKKVTFALPEASNEQQRSRDGSKDTEKNLQDLTRQLRALQRMHRKCEARGNVRADTLSPSQASDVTSESKGEAGSGAFVNELIDRCSLKLKTLKSDKRVRAEEPDPKNSAVAPKEMGRPSRLLRDIEAAEARKNNKDRNKSGFDVFGSQQQRDGTLYLPQATEEPISLAFVKGVRGLRKLRGRPKAKLPHSMPKSELVCLSRSLLQEESSEEEDEVISEEEPVEQTLEKISDPVETPSYEVFHGSPTPLEDLIDTTPSLEGLARNFVPTTGYPHDSTKNNYPAAVPAYVSRLNKTQDSRMSVPPAAAVLYALPEEAAGSSVVEAMPTDPRSGTFQTTEVALSRMTAREIRNIEELVAGGFVALQRQTHTVDYKHAWENEKMRLKMIVNEPIHARDPQFAERQNQLLEKWKYPADEISPGYYIKEANLEDIRKSILANRNKRSIFDLQKALREAKEREEEELRKRREAEENEVAKRLKETREKERIAAAKMLQKKESEAKPLLEQKGSLMKEGEAPQADEKERIIEELKKAYRRLRKQPKTDEILTEMKKIKKRIAELTGHKKKKEQQPKHRRQALTPSPEVDPTLWRTDEQIEDEKRKERVREMLKSRQTGAAAMLAKIMKEGDVEPLLEEEDQEPPEEGEEEDVEEEESEEESDKEDEEVATEEESDTFSMEGTISSGSVSSYESTEYPVFQRSQYHAPEYKATPENLEEWMKHPVDYCGRMLLETKESAEQQRTRAVATARIKAPTQQSEQARMLLMLEARGPVILVYSSAEPPAPKKRFSLAALCRKEKPDEKPEIAPLRWKYLCAFMLDNTGEAQEVKMGSGNPGQVYKAIKVNGRIIPDPANSAPEDGPPHFTKTELALREKTYFSGFLSADTDAETEEWLVVFNGRKTFFRYLSVCGDANQKPTLPLVASLWSPGPREIVLEGTPYHNAIDKALFSSLKVPYLDAVYCGWRDMNGDDLAATLQNISCKVRTLDLTANNFSSAILKQIGDVCVKLKISYLSVSENNISGDMLGVRGIAELIKNPQPLLLEMRRTAMTDEDCAHIAAELENIKQPCSLPKTINMGENDISVGGLKVLAASVARALPRLRALCVPNVPSLGPNEVAEALKAVPDMRPAQLSTNDLLFPFRSLNERELPEKCLSLPATFSGRLFMENDSVATGANDPEPVSQLCLAFFELRGPALFCYRAPTRSNSPSPMAGRKSPNSALSPFFGDGLEGIFVSSATISGLKLTATGKKIVSADLVSKEKSETWVLEGESEDYVREWFRVLTLRQAGVACNTIARSNLEALHPGVGQYCSSCFRRSLELGGRPLAVGQFVRLFSAVAEDFRLQSVDMSNMKLDSEALNCFPSSAFSKSELTLLDLSFNSITPLEDMSDVVAFCGSAAKCARLVLDGNNLGDTELAANFVFSLLGLRVEQLCLNKCGLGDVFAEALCKRVVAETKRFPFVSVLELQSNKISQGCMKELLNALIGRSPGLTKISLFGNGFDTIGPFSRRVATDFTKAFREIPYRQVPYGRRLVKKPPKPKPPGGKASQPSEKRDAAAPEAQNSGGKKESPQAQTAAKAAPATTPKAASEGN</sequence>
<gene>
    <name evidence="2" type="ORF">ETH_00002880</name>
</gene>
<feature type="compositionally biased region" description="Polar residues" evidence="1">
    <location>
        <begin position="399"/>
        <end position="410"/>
    </location>
</feature>
<dbReference type="OrthoDB" id="120976at2759"/>
<feature type="compositionally biased region" description="Basic and acidic residues" evidence="1">
    <location>
        <begin position="929"/>
        <end position="948"/>
    </location>
</feature>